<keyword evidence="2" id="KW-1185">Reference proteome</keyword>
<dbReference type="AlphaFoldDB" id="A0A6A5Z0J8"/>
<dbReference type="EMBL" id="ML977333">
    <property type="protein sequence ID" value="KAF2111918.1"/>
    <property type="molecule type" value="Genomic_DNA"/>
</dbReference>
<name>A0A6A5Z0J8_9PLEO</name>
<sequence length="123" mass="14376">MPDIIINITSFTLITAAIRIRIFIITEFFVSWTQLVHIMLCIPPRLHLLSLLLDERINTLRETTLAKLRRHYYTLEAVIWNVVDSNMIEIVEKTLTFTNPVRYPIGPEIIFTKSYHFKLSSSA</sequence>
<dbReference type="Proteomes" id="UP000799770">
    <property type="component" value="Unassembled WGS sequence"/>
</dbReference>
<protein>
    <submittedName>
        <fullName evidence="1">Uncharacterized protein</fullName>
    </submittedName>
</protein>
<evidence type="ECO:0000313" key="1">
    <source>
        <dbReference type="EMBL" id="KAF2111918.1"/>
    </source>
</evidence>
<reference evidence="1" key="1">
    <citation type="journal article" date="2020" name="Stud. Mycol.">
        <title>101 Dothideomycetes genomes: a test case for predicting lifestyles and emergence of pathogens.</title>
        <authorList>
            <person name="Haridas S."/>
            <person name="Albert R."/>
            <person name="Binder M."/>
            <person name="Bloem J."/>
            <person name="Labutti K."/>
            <person name="Salamov A."/>
            <person name="Andreopoulos B."/>
            <person name="Baker S."/>
            <person name="Barry K."/>
            <person name="Bills G."/>
            <person name="Bluhm B."/>
            <person name="Cannon C."/>
            <person name="Castanera R."/>
            <person name="Culley D."/>
            <person name="Daum C."/>
            <person name="Ezra D."/>
            <person name="Gonzalez J."/>
            <person name="Henrissat B."/>
            <person name="Kuo A."/>
            <person name="Liang C."/>
            <person name="Lipzen A."/>
            <person name="Lutzoni F."/>
            <person name="Magnuson J."/>
            <person name="Mondo S."/>
            <person name="Nolan M."/>
            <person name="Ohm R."/>
            <person name="Pangilinan J."/>
            <person name="Park H.-J."/>
            <person name="Ramirez L."/>
            <person name="Alfaro M."/>
            <person name="Sun H."/>
            <person name="Tritt A."/>
            <person name="Yoshinaga Y."/>
            <person name="Zwiers L.-H."/>
            <person name="Turgeon B."/>
            <person name="Goodwin S."/>
            <person name="Spatafora J."/>
            <person name="Crous P."/>
            <person name="Grigoriev I."/>
        </authorList>
    </citation>
    <scope>NUCLEOTIDE SEQUENCE</scope>
    <source>
        <strain evidence="1">CBS 627.86</strain>
    </source>
</reference>
<organism evidence="1 2">
    <name type="scientific">Lophiotrema nucula</name>
    <dbReference type="NCBI Taxonomy" id="690887"/>
    <lineage>
        <taxon>Eukaryota</taxon>
        <taxon>Fungi</taxon>
        <taxon>Dikarya</taxon>
        <taxon>Ascomycota</taxon>
        <taxon>Pezizomycotina</taxon>
        <taxon>Dothideomycetes</taxon>
        <taxon>Pleosporomycetidae</taxon>
        <taxon>Pleosporales</taxon>
        <taxon>Lophiotremataceae</taxon>
        <taxon>Lophiotrema</taxon>
    </lineage>
</organism>
<proteinExistence type="predicted"/>
<gene>
    <name evidence="1" type="ORF">BDV96DRAFT_649888</name>
</gene>
<accession>A0A6A5Z0J8</accession>
<evidence type="ECO:0000313" key="2">
    <source>
        <dbReference type="Proteomes" id="UP000799770"/>
    </source>
</evidence>